<sequence>MKNQLSNIIMKNVLTLILLVFIGVNIAAQDSIIKTKELNIFQCKSSIIDKRKDPIVLVNGTIVSSNILEKINVLKIKDLNVLKRDSSTIFKHNSAEGTIIITTKNISDKKLEKLYKLYPYEYSENKGKEFTLTGLILDCEKNPLPGTKIKNLNTKNDCLADFDGKFKIKVRKNDVLQFENSNYVSQKVIIEKQKTITISLKAILLSNDKPILLKKPVIYLYPKEETEVTLQFDFNGKLLTTFPKYEENWKVIASPSGQLYDTKTKRVYNSLFWDGIFNLPKEHYQYKDGFIVAKENLTHFLIEKLEHVGLNNQETNEFIQFWLPILEQNKFNFIHFLTNDACNEVSINSVNPKPETSIRIYMEFYGLEQSMSIKEQQLPKTERKGFTLVEWGGTDVTNKIQKDEL</sequence>
<reference evidence="1" key="1">
    <citation type="submission" date="2019-05" db="EMBL/GenBank/DDBJ databases">
        <authorList>
            <person name="Lianzixin W."/>
        </authorList>
    </citation>
    <scope>NUCLEOTIDE SEQUENCE</scope>
    <source>
        <strain evidence="1">EC11</strain>
    </source>
</reference>
<keyword evidence="2" id="KW-1185">Reference proteome</keyword>
<comment type="caution">
    <text evidence="1">The sequence shown here is derived from an EMBL/GenBank/DDBJ whole genome shotgun (WGS) entry which is preliminary data.</text>
</comment>
<dbReference type="RefSeq" id="WP_140960812.1">
    <property type="nucleotide sequence ID" value="NZ_VEVQ02000003.1"/>
</dbReference>
<organism evidence="1 2">
    <name type="scientific">Flavobacterium jejuense</name>
    <dbReference type="NCBI Taxonomy" id="1544455"/>
    <lineage>
        <taxon>Bacteria</taxon>
        <taxon>Pseudomonadati</taxon>
        <taxon>Bacteroidota</taxon>
        <taxon>Flavobacteriia</taxon>
        <taxon>Flavobacteriales</taxon>
        <taxon>Flavobacteriaceae</taxon>
        <taxon>Flavobacterium</taxon>
    </lineage>
</organism>
<evidence type="ECO:0000313" key="1">
    <source>
        <dbReference type="EMBL" id="NHN25067.1"/>
    </source>
</evidence>
<dbReference type="EMBL" id="VEVQ02000003">
    <property type="protein sequence ID" value="NHN25067.1"/>
    <property type="molecule type" value="Genomic_DNA"/>
</dbReference>
<evidence type="ECO:0000313" key="2">
    <source>
        <dbReference type="Proteomes" id="UP000817854"/>
    </source>
</evidence>
<name>A0ABX0IMN7_9FLAO</name>
<dbReference type="SUPFAM" id="SSF49464">
    <property type="entry name" value="Carboxypeptidase regulatory domain-like"/>
    <property type="match status" value="1"/>
</dbReference>
<reference evidence="1" key="2">
    <citation type="submission" date="2020-02" db="EMBL/GenBank/DDBJ databases">
        <title>Flavobacterium profundi sp. nov., isolated from a deep-sea seamount.</title>
        <authorList>
            <person name="Zhang D.-C."/>
        </authorList>
    </citation>
    <scope>NUCLEOTIDE SEQUENCE</scope>
    <source>
        <strain evidence="1">EC11</strain>
    </source>
</reference>
<protein>
    <recommendedName>
        <fullName evidence="3">TonB-dependent receptor plug domain-containing protein</fullName>
    </recommendedName>
</protein>
<dbReference type="Proteomes" id="UP000817854">
    <property type="component" value="Unassembled WGS sequence"/>
</dbReference>
<evidence type="ECO:0008006" key="3">
    <source>
        <dbReference type="Google" id="ProtNLM"/>
    </source>
</evidence>
<proteinExistence type="predicted"/>
<dbReference type="InterPro" id="IPR008969">
    <property type="entry name" value="CarboxyPept-like_regulatory"/>
</dbReference>
<accession>A0ABX0IMN7</accession>
<gene>
    <name evidence="1" type="ORF">FIA58_005185</name>
</gene>